<dbReference type="GO" id="GO:0042803">
    <property type="term" value="F:protein homodimerization activity"/>
    <property type="evidence" value="ECO:0007669"/>
    <property type="project" value="InterPro"/>
</dbReference>
<evidence type="ECO:0000256" key="1">
    <source>
        <dbReference type="ARBA" id="ARBA00009054"/>
    </source>
</evidence>
<dbReference type="SUPFAM" id="SSF51064">
    <property type="entry name" value="Head domain of nucleotide exchange factor GrpE"/>
    <property type="match status" value="1"/>
</dbReference>
<dbReference type="GO" id="GO:0051082">
    <property type="term" value="F:unfolded protein binding"/>
    <property type="evidence" value="ECO:0007669"/>
    <property type="project" value="TreeGrafter"/>
</dbReference>
<dbReference type="GO" id="GO:0006457">
    <property type="term" value="P:protein folding"/>
    <property type="evidence" value="ECO:0007669"/>
    <property type="project" value="InterPro"/>
</dbReference>
<evidence type="ECO:0000313" key="8">
    <source>
        <dbReference type="Proteomes" id="UP000239867"/>
    </source>
</evidence>
<reference evidence="7 8" key="1">
    <citation type="journal article" date="2018" name="MBio">
        <title>Insights into the evolution of host association through the isolation and characterization of a novel human periodontal pathobiont, Desulfobulbus oralis.</title>
        <authorList>
            <person name="Cross K.L."/>
            <person name="Chirania P."/>
            <person name="Xiong W."/>
            <person name="Beall C.J."/>
            <person name="Elkins J.G."/>
            <person name="Giannone R.J."/>
            <person name="Griffen A.L."/>
            <person name="Guss A.M."/>
            <person name="Hettich R.L."/>
            <person name="Joshi S.S."/>
            <person name="Mokrzan E.M."/>
            <person name="Martin R.K."/>
            <person name="Zhulin I.B."/>
            <person name="Leys E.J."/>
            <person name="Podar M."/>
        </authorList>
    </citation>
    <scope>NUCLEOTIDE SEQUENCE [LARGE SCALE GENOMIC DNA]</scope>
    <source>
        <strain evidence="7 8">ORNL</strain>
    </source>
</reference>
<dbReference type="Gene3D" id="3.90.20.20">
    <property type="match status" value="1"/>
</dbReference>
<dbReference type="Pfam" id="PF01025">
    <property type="entry name" value="GrpE"/>
    <property type="match status" value="1"/>
</dbReference>
<evidence type="ECO:0000256" key="6">
    <source>
        <dbReference type="SAM" id="MobiDB-lite"/>
    </source>
</evidence>
<evidence type="ECO:0000256" key="3">
    <source>
        <dbReference type="HAMAP-Rule" id="MF_01151"/>
    </source>
</evidence>
<feature type="region of interest" description="Disordered" evidence="6">
    <location>
        <begin position="37"/>
        <end position="99"/>
    </location>
</feature>
<evidence type="ECO:0000256" key="2">
    <source>
        <dbReference type="ARBA" id="ARBA00023186"/>
    </source>
</evidence>
<dbReference type="EMBL" id="CP021255">
    <property type="protein sequence ID" value="AVD71470.1"/>
    <property type="molecule type" value="Genomic_DNA"/>
</dbReference>
<comment type="subcellular location">
    <subcellularLocation>
        <location evidence="3">Cytoplasm</location>
    </subcellularLocation>
</comment>
<dbReference type="PANTHER" id="PTHR21237:SF23">
    <property type="entry name" value="GRPE PROTEIN HOMOLOG, MITOCHONDRIAL"/>
    <property type="match status" value="1"/>
</dbReference>
<keyword evidence="2 3" id="KW-0143">Chaperone</keyword>
<dbReference type="HAMAP" id="MF_01151">
    <property type="entry name" value="GrpE"/>
    <property type="match status" value="1"/>
</dbReference>
<comment type="function">
    <text evidence="3 4">Participates actively in the response to hyperosmotic and heat shock by preventing the aggregation of stress-denatured proteins, in association with DnaK and GrpE. It is the nucleotide exchange factor for DnaK and may function as a thermosensor. Unfolded proteins bind initially to DnaJ; upon interaction with the DnaJ-bound protein, DnaK hydrolyzes its bound ATP, resulting in the formation of a stable complex. GrpE releases ADP from DnaK; ATP binding to DnaK triggers the release of the substrate protein, thus completing the reaction cycle. Several rounds of ATP-dependent interactions between DnaJ, DnaK and GrpE are required for fully efficient folding.</text>
</comment>
<evidence type="ECO:0000256" key="5">
    <source>
        <dbReference type="RuleBase" id="RU004478"/>
    </source>
</evidence>
<feature type="compositionally biased region" description="Basic residues" evidence="6">
    <location>
        <begin position="37"/>
        <end position="48"/>
    </location>
</feature>
<name>A0A2L1GP62_9BACT</name>
<comment type="similarity">
    <text evidence="1 3 5">Belongs to the GrpE family.</text>
</comment>
<accession>A0A2L1GP62</accession>
<keyword evidence="8" id="KW-1185">Reference proteome</keyword>
<keyword evidence="3 4" id="KW-0346">Stress response</keyword>
<evidence type="ECO:0000313" key="7">
    <source>
        <dbReference type="EMBL" id="AVD71470.1"/>
    </source>
</evidence>
<dbReference type="CDD" id="cd00446">
    <property type="entry name" value="GrpE"/>
    <property type="match status" value="1"/>
</dbReference>
<dbReference type="SUPFAM" id="SSF58014">
    <property type="entry name" value="Coiled-coil domain of nucleotide exchange factor GrpE"/>
    <property type="match status" value="1"/>
</dbReference>
<proteinExistence type="inferred from homology"/>
<dbReference type="GO" id="GO:0000774">
    <property type="term" value="F:adenyl-nucleotide exchange factor activity"/>
    <property type="evidence" value="ECO:0007669"/>
    <property type="project" value="InterPro"/>
</dbReference>
<organism evidence="7 8">
    <name type="scientific">Desulfobulbus oralis</name>
    <dbReference type="NCBI Taxonomy" id="1986146"/>
    <lineage>
        <taxon>Bacteria</taxon>
        <taxon>Pseudomonadati</taxon>
        <taxon>Thermodesulfobacteriota</taxon>
        <taxon>Desulfobulbia</taxon>
        <taxon>Desulfobulbales</taxon>
        <taxon>Desulfobulbaceae</taxon>
        <taxon>Desulfobulbus</taxon>
    </lineage>
</organism>
<dbReference type="PANTHER" id="PTHR21237">
    <property type="entry name" value="GRPE PROTEIN"/>
    <property type="match status" value="1"/>
</dbReference>
<comment type="subunit">
    <text evidence="3">Homodimer.</text>
</comment>
<keyword evidence="3" id="KW-0963">Cytoplasm</keyword>
<dbReference type="GO" id="GO:0005737">
    <property type="term" value="C:cytoplasm"/>
    <property type="evidence" value="ECO:0007669"/>
    <property type="project" value="UniProtKB-SubCell"/>
</dbReference>
<dbReference type="PROSITE" id="PS01071">
    <property type="entry name" value="GRPE"/>
    <property type="match status" value="1"/>
</dbReference>
<dbReference type="GO" id="GO:0051087">
    <property type="term" value="F:protein-folding chaperone binding"/>
    <property type="evidence" value="ECO:0007669"/>
    <property type="project" value="InterPro"/>
</dbReference>
<dbReference type="PRINTS" id="PR00773">
    <property type="entry name" value="GRPEPROTEIN"/>
</dbReference>
<gene>
    <name evidence="3" type="primary">grpE</name>
    <name evidence="7" type="ORF">CAY53_08325</name>
</gene>
<dbReference type="InterPro" id="IPR009012">
    <property type="entry name" value="GrpE_head"/>
</dbReference>
<dbReference type="Proteomes" id="UP000239867">
    <property type="component" value="Chromosome"/>
</dbReference>
<dbReference type="AlphaFoldDB" id="A0A2L1GP62"/>
<sequence>MFSPAGLLTPQNGVLIIAADLSDLRGFANGRRHFFAGHPMTRRHRSKRVKVENEKQRQSAAPDTAPVEEERVAGAATEDAAQPEDSLETGAEAPASQEEALAEELATVKEQLMRLAAEFDNYKKRMKNEQDKLVKYAGENILRDMLPTVDNLERALEQGKKEDQLRGLMEGVELTHKSLLAALKRYGVEPVECLGQPFNPEEQDALSMTADSEVPANHVLTEYAKGYRFKDRMLRHAQVVVSSGPAA</sequence>
<dbReference type="Gene3D" id="2.30.22.10">
    <property type="entry name" value="Head domain of nucleotide exchange factor GrpE"/>
    <property type="match status" value="1"/>
</dbReference>
<dbReference type="NCBIfam" id="NF010738">
    <property type="entry name" value="PRK14140.1"/>
    <property type="match status" value="1"/>
</dbReference>
<dbReference type="KEGG" id="deo:CAY53_08325"/>
<dbReference type="InterPro" id="IPR013805">
    <property type="entry name" value="GrpE_CC"/>
</dbReference>
<protein>
    <recommendedName>
        <fullName evidence="3 4">Protein GrpE</fullName>
    </recommendedName>
    <alternativeName>
        <fullName evidence="3">HSP-70 cofactor</fullName>
    </alternativeName>
</protein>
<dbReference type="InterPro" id="IPR000740">
    <property type="entry name" value="GrpE"/>
</dbReference>
<evidence type="ECO:0000256" key="4">
    <source>
        <dbReference type="RuleBase" id="RU000639"/>
    </source>
</evidence>